<organism evidence="1 2">
    <name type="scientific">Salmonella enterica subsp. enterica serovar Alachua str. R6-377</name>
    <dbReference type="NCBI Taxonomy" id="913241"/>
    <lineage>
        <taxon>Bacteria</taxon>
        <taxon>Pseudomonadati</taxon>
        <taxon>Pseudomonadota</taxon>
        <taxon>Gammaproteobacteria</taxon>
        <taxon>Enterobacterales</taxon>
        <taxon>Enterobacteriaceae</taxon>
        <taxon>Salmonella</taxon>
    </lineage>
</organism>
<comment type="caution">
    <text evidence="1">The sequence shown here is derived from an EMBL/GenBank/DDBJ whole genome shotgun (WGS) entry which is preliminary data.</text>
</comment>
<proteinExistence type="predicted"/>
<evidence type="ECO:0000313" key="1">
    <source>
        <dbReference type="EMBL" id="EHC28440.1"/>
    </source>
</evidence>
<dbReference type="Proteomes" id="UP000004642">
    <property type="component" value="Unassembled WGS sequence"/>
</dbReference>
<sequence length="39" mass="4413">MFNNIDIKSNFHCKYHAAETENGHLEISCIIAAAMTRCD</sequence>
<protein>
    <submittedName>
        <fullName evidence="1">Uncharacterized protein</fullName>
    </submittedName>
</protein>
<reference evidence="1 2" key="1">
    <citation type="journal article" date="2011" name="BMC Genomics">
        <title>Genome sequencing reveals diversification of virulence factor content and possible host adaptation in distinct subpopulations of Salmonella enterica.</title>
        <authorList>
            <person name="den Bakker H.C."/>
            <person name="Moreno Switt A.I."/>
            <person name="Govoni G."/>
            <person name="Cummings C.A."/>
            <person name="Ranieri M.L."/>
            <person name="Degoricija L."/>
            <person name="Hoelzer K."/>
            <person name="Rodriguez-Rivera L.D."/>
            <person name="Brown S."/>
            <person name="Bolchacova E."/>
            <person name="Furtado M.R."/>
            <person name="Wiedmann M."/>
        </authorList>
    </citation>
    <scope>NUCLEOTIDE SEQUENCE [LARGE SCALE GENOMIC DNA]</scope>
    <source>
        <strain evidence="1 2">R6-377</strain>
    </source>
</reference>
<evidence type="ECO:0000313" key="2">
    <source>
        <dbReference type="Proteomes" id="UP000004642"/>
    </source>
</evidence>
<dbReference type="EMBL" id="AFCJ01002597">
    <property type="protein sequence ID" value="EHC28440.1"/>
    <property type="molecule type" value="Genomic_DNA"/>
</dbReference>
<gene>
    <name evidence="1" type="ORF">LTSEALA_6175</name>
</gene>
<dbReference type="AlphaFoldDB" id="G5LXJ2"/>
<accession>G5LXJ2</accession>
<name>G5LXJ2_SALET</name>